<name>A0ABS5F8I8_9PROT</name>
<evidence type="ECO:0008006" key="3">
    <source>
        <dbReference type="Google" id="ProtNLM"/>
    </source>
</evidence>
<comment type="caution">
    <text evidence="1">The sequence shown here is derived from an EMBL/GenBank/DDBJ whole genome shotgun (WGS) entry which is preliminary data.</text>
</comment>
<sequence length="105" mass="10880">MGDGLALQLWRLLPIEPTAMPEVWACSRFNGCCEVVARNERQARLLAAGAFCLPVAPEHCKAVCPWLSPTYVLAELAAQSVPGPAGVVPLGLGPVVLSAAAGEAS</sequence>
<proteinExistence type="predicted"/>
<evidence type="ECO:0000313" key="1">
    <source>
        <dbReference type="EMBL" id="MBR0668460.1"/>
    </source>
</evidence>
<protein>
    <recommendedName>
        <fullName evidence="3">Ferredoxin</fullName>
    </recommendedName>
</protein>
<dbReference type="RefSeq" id="WP_211856234.1">
    <property type="nucleotide sequence ID" value="NZ_JAAGBB010000057.1"/>
</dbReference>
<gene>
    <name evidence="1" type="ORF">GXW71_29175</name>
</gene>
<accession>A0ABS5F8I8</accession>
<organism evidence="1 2">
    <name type="scientific">Plastoroseomonas hellenica</name>
    <dbReference type="NCBI Taxonomy" id="2687306"/>
    <lineage>
        <taxon>Bacteria</taxon>
        <taxon>Pseudomonadati</taxon>
        <taxon>Pseudomonadota</taxon>
        <taxon>Alphaproteobacteria</taxon>
        <taxon>Acetobacterales</taxon>
        <taxon>Acetobacteraceae</taxon>
        <taxon>Plastoroseomonas</taxon>
    </lineage>
</organism>
<keyword evidence="2" id="KW-1185">Reference proteome</keyword>
<reference evidence="2" key="1">
    <citation type="journal article" date="2021" name="Syst. Appl. Microbiol.">
        <title>Roseomonas hellenica sp. nov., isolated from roots of wild-growing Alkanna tinctoria.</title>
        <authorList>
            <person name="Rat A."/>
            <person name="Naranjo H.D."/>
            <person name="Lebbe L."/>
            <person name="Cnockaert M."/>
            <person name="Krigas N."/>
            <person name="Grigoriadou K."/>
            <person name="Maloupa E."/>
            <person name="Willems A."/>
        </authorList>
    </citation>
    <scope>NUCLEOTIDE SEQUENCE [LARGE SCALE GENOMIC DNA]</scope>
    <source>
        <strain evidence="2">LMG 31523</strain>
    </source>
</reference>
<evidence type="ECO:0000313" key="2">
    <source>
        <dbReference type="Proteomes" id="UP001196870"/>
    </source>
</evidence>
<dbReference type="EMBL" id="JAAGBB010000057">
    <property type="protein sequence ID" value="MBR0668460.1"/>
    <property type="molecule type" value="Genomic_DNA"/>
</dbReference>
<dbReference type="Proteomes" id="UP001196870">
    <property type="component" value="Unassembled WGS sequence"/>
</dbReference>